<reference evidence="1 2" key="1">
    <citation type="submission" date="2016-07" db="EMBL/GenBank/DDBJ databases">
        <title>Multiple horizontal gene transfer events from other fungi enriched the ability of initially mycotrophic Trichoderma (Ascomycota) to feed on dead plant biomass.</title>
        <authorList>
            <consortium name="DOE Joint Genome Institute"/>
            <person name="Aerts A."/>
            <person name="Atanasova L."/>
            <person name="Chenthamara K."/>
            <person name="Zhang J."/>
            <person name="Grujic M."/>
            <person name="Henrissat B."/>
            <person name="Kuo A."/>
            <person name="Salamov A."/>
            <person name="Lipzen A."/>
            <person name="Labutti K."/>
            <person name="Barry K."/>
            <person name="Miao Y."/>
            <person name="Rahimi M.J."/>
            <person name="Shen Q."/>
            <person name="Grigoriev I.V."/>
            <person name="Kubicek C.P."/>
            <person name="Druzhinina I.S."/>
        </authorList>
    </citation>
    <scope>NUCLEOTIDE SEQUENCE [LARGE SCALE GENOMIC DNA]</scope>
    <source>
        <strain evidence="1 2">CBS 433.97</strain>
    </source>
</reference>
<proteinExistence type="predicted"/>
<keyword evidence="2" id="KW-1185">Reference proteome</keyword>
<accession>A0A2T3YYD1</accession>
<dbReference type="EMBL" id="KZ679267">
    <property type="protein sequence ID" value="PTB37571.1"/>
    <property type="molecule type" value="Genomic_DNA"/>
</dbReference>
<dbReference type="AlphaFoldDB" id="A0A2T3YYD1"/>
<sequence length="131" mass="14778">MYSLSVQYRCFAVSVPCFLFCRDPPHTVRIQHIQYYRPSRVLYSALFASLVLLAQAWRRLSRSLAPARDKAAKSGDGVWAKNANRMIGVALSAIGLRPLDRSRQGQAGLRPAQSPVAEFTGQRRDAAAWWW</sequence>
<name>A0A2T3YYD1_TRIA4</name>
<gene>
    <name evidence="1" type="ORF">M441DRAFT_253944</name>
</gene>
<organism evidence="1 2">
    <name type="scientific">Trichoderma asperellum (strain ATCC 204424 / CBS 433.97 / NBRC 101777)</name>
    <dbReference type="NCBI Taxonomy" id="1042311"/>
    <lineage>
        <taxon>Eukaryota</taxon>
        <taxon>Fungi</taxon>
        <taxon>Dikarya</taxon>
        <taxon>Ascomycota</taxon>
        <taxon>Pezizomycotina</taxon>
        <taxon>Sordariomycetes</taxon>
        <taxon>Hypocreomycetidae</taxon>
        <taxon>Hypocreales</taxon>
        <taxon>Hypocreaceae</taxon>
        <taxon>Trichoderma</taxon>
    </lineage>
</organism>
<evidence type="ECO:0000313" key="1">
    <source>
        <dbReference type="EMBL" id="PTB37571.1"/>
    </source>
</evidence>
<evidence type="ECO:0000313" key="2">
    <source>
        <dbReference type="Proteomes" id="UP000240493"/>
    </source>
</evidence>
<dbReference type="Proteomes" id="UP000240493">
    <property type="component" value="Unassembled WGS sequence"/>
</dbReference>
<protein>
    <submittedName>
        <fullName evidence="1">Uncharacterized protein</fullName>
    </submittedName>
</protein>